<feature type="region of interest" description="Disordered" evidence="1">
    <location>
        <begin position="102"/>
        <end position="124"/>
    </location>
</feature>
<dbReference type="AlphaFoldDB" id="A0A067KW55"/>
<accession>A0A067KW55</accession>
<evidence type="ECO:0000313" key="2">
    <source>
        <dbReference type="EMBL" id="KDP40436.1"/>
    </source>
</evidence>
<reference evidence="2 3" key="1">
    <citation type="journal article" date="2014" name="PLoS ONE">
        <title>Global Analysis of Gene Expression Profiles in Physic Nut (Jatropha curcas L.) Seedlings Exposed to Salt Stress.</title>
        <authorList>
            <person name="Zhang L."/>
            <person name="Zhang C."/>
            <person name="Wu P."/>
            <person name="Chen Y."/>
            <person name="Li M."/>
            <person name="Jiang H."/>
            <person name="Wu G."/>
        </authorList>
    </citation>
    <scope>NUCLEOTIDE SEQUENCE [LARGE SCALE GENOMIC DNA]</scope>
    <source>
        <strain evidence="3">cv. GZQX0401</strain>
        <tissue evidence="2">Young leaves</tissue>
    </source>
</reference>
<evidence type="ECO:0000256" key="1">
    <source>
        <dbReference type="SAM" id="MobiDB-lite"/>
    </source>
</evidence>
<name>A0A067KW55_JATCU</name>
<feature type="compositionally biased region" description="Basic residues" evidence="1">
    <location>
        <begin position="109"/>
        <end position="124"/>
    </location>
</feature>
<sequence length="134" mass="15341">MTKSSSTSSSFDSLTKKELQLLKKLNEKYEKARIGTEEISSGIKFGMEKDLIEEHNRELDEVIKHGRAVAAHTQSLIKSMEKVKSVNEKRLATLKVKATSYTPTSEKPKRVKHTAGRHRVHGRKPRRKLRMLVM</sequence>
<proteinExistence type="predicted"/>
<keyword evidence="3" id="KW-1185">Reference proteome</keyword>
<evidence type="ECO:0000313" key="3">
    <source>
        <dbReference type="Proteomes" id="UP000027138"/>
    </source>
</evidence>
<organism evidence="2 3">
    <name type="scientific">Jatropha curcas</name>
    <name type="common">Barbados nut</name>
    <dbReference type="NCBI Taxonomy" id="180498"/>
    <lineage>
        <taxon>Eukaryota</taxon>
        <taxon>Viridiplantae</taxon>
        <taxon>Streptophyta</taxon>
        <taxon>Embryophyta</taxon>
        <taxon>Tracheophyta</taxon>
        <taxon>Spermatophyta</taxon>
        <taxon>Magnoliopsida</taxon>
        <taxon>eudicotyledons</taxon>
        <taxon>Gunneridae</taxon>
        <taxon>Pentapetalae</taxon>
        <taxon>rosids</taxon>
        <taxon>fabids</taxon>
        <taxon>Malpighiales</taxon>
        <taxon>Euphorbiaceae</taxon>
        <taxon>Crotonoideae</taxon>
        <taxon>Jatropheae</taxon>
        <taxon>Jatropha</taxon>
    </lineage>
</organism>
<protein>
    <submittedName>
        <fullName evidence="2">Uncharacterized protein</fullName>
    </submittedName>
</protein>
<dbReference type="Proteomes" id="UP000027138">
    <property type="component" value="Unassembled WGS sequence"/>
</dbReference>
<gene>
    <name evidence="2" type="ORF">JCGZ_03851</name>
</gene>
<dbReference type="EMBL" id="KK914329">
    <property type="protein sequence ID" value="KDP40436.1"/>
    <property type="molecule type" value="Genomic_DNA"/>
</dbReference>